<evidence type="ECO:0000256" key="1">
    <source>
        <dbReference type="ARBA" id="ARBA00009075"/>
    </source>
</evidence>
<evidence type="ECO:0000313" key="6">
    <source>
        <dbReference type="Proteomes" id="UP000185146"/>
    </source>
</evidence>
<dbReference type="Proteomes" id="UP000185146">
    <property type="component" value="Chromosome"/>
</dbReference>
<dbReference type="PANTHER" id="PTHR34596:SF2">
    <property type="entry name" value="CHITOPORIN"/>
    <property type="match status" value="1"/>
</dbReference>
<dbReference type="EMBL" id="MING01000083">
    <property type="protein sequence ID" value="POG03004.1"/>
    <property type="molecule type" value="Genomic_DNA"/>
</dbReference>
<organism evidence="4 6">
    <name type="scientific">Pseudomonas putida</name>
    <name type="common">Arthrobacter siderocapsulatus</name>
    <dbReference type="NCBI Taxonomy" id="303"/>
    <lineage>
        <taxon>Bacteria</taxon>
        <taxon>Pseudomonadati</taxon>
        <taxon>Pseudomonadota</taxon>
        <taxon>Gammaproteobacteria</taxon>
        <taxon>Pseudomonadales</taxon>
        <taxon>Pseudomonadaceae</taxon>
        <taxon>Pseudomonas</taxon>
    </lineage>
</organism>
<proteinExistence type="inferred from homology"/>
<evidence type="ECO:0000256" key="3">
    <source>
        <dbReference type="ARBA" id="ARBA00022729"/>
    </source>
</evidence>
<keyword evidence="2" id="KW-0813">Transport</keyword>
<dbReference type="Gene3D" id="2.40.160.10">
    <property type="entry name" value="Porin"/>
    <property type="match status" value="1"/>
</dbReference>
<dbReference type="InterPro" id="IPR005318">
    <property type="entry name" value="OM_porin_bac"/>
</dbReference>
<evidence type="ECO:0000313" key="7">
    <source>
        <dbReference type="Proteomes" id="UP000237378"/>
    </source>
</evidence>
<dbReference type="GO" id="GO:0016020">
    <property type="term" value="C:membrane"/>
    <property type="evidence" value="ECO:0007669"/>
    <property type="project" value="InterPro"/>
</dbReference>
<comment type="similarity">
    <text evidence="1">Belongs to the outer membrane porin (Opr) (TC 1.B.25) family.</text>
</comment>
<evidence type="ECO:0000313" key="4">
    <source>
        <dbReference type="EMBL" id="APO83357.1"/>
    </source>
</evidence>
<dbReference type="EMBL" id="CP018743">
    <property type="protein sequence ID" value="APO83357.1"/>
    <property type="molecule type" value="Genomic_DNA"/>
</dbReference>
<reference evidence="5 7" key="1">
    <citation type="submission" date="2016-08" db="EMBL/GenBank/DDBJ databases">
        <authorList>
            <person name="Seilhamer J.J."/>
        </authorList>
    </citation>
    <scope>NUCLEOTIDE SEQUENCE [LARGE SCALE GENOMIC DNA]</scope>
    <source>
        <strain evidence="5 7">KH-18-2</strain>
    </source>
</reference>
<dbReference type="PANTHER" id="PTHR34596">
    <property type="entry name" value="CHITOPORIN"/>
    <property type="match status" value="1"/>
</dbReference>
<sequence length="416" mass="45580">MNARYATLLAALCLTERCIAGDAPAFLSEATATLQTRSYYFQRNYSDIRGTERSKAEEWAQGFIFNFKSGYTPGSLGLGVDATATLGIKLDSGPGRVGVGLLPVQDDGHPADEYSRLGLTFKARLSNTELRVGELFPDNPLLTFSDIRLLPPSYQGISLSSTEFKGLKLQGGHLNSTSLRNEAGDEKLIAMLGHIPQRNASSDAFNYVGGDYTFNGNRTTLSGWIGQLEDIYRQTYLGVEHKGSLGSWSLAGILGLYDAVEDGAHLIGDVDNRALHGMVSATKAGHTFSLGYQRMYGETAFPRVFANIAPLSNELPTYDFSFTDEISYQLKYRYDFVAVGIPGLALTARYVAGGNVKTGRGYEGKDTERDLDLSYVVQSGSLQGLGIRLRNAAARSNYRTDIDEYRIIFSYTWDVL</sequence>
<dbReference type="Proteomes" id="UP000237378">
    <property type="component" value="Unassembled WGS sequence"/>
</dbReference>
<protein>
    <submittedName>
        <fullName evidence="4">Porin</fullName>
    </submittedName>
</protein>
<evidence type="ECO:0000313" key="5">
    <source>
        <dbReference type="EMBL" id="POG03004.1"/>
    </source>
</evidence>
<reference evidence="4 6" key="2">
    <citation type="submission" date="2016-12" db="EMBL/GenBank/DDBJ databases">
        <title>Draft Genome Sequence of Mercury Resistant Pseudomonas DRA525.</title>
        <authorList>
            <person name="Drace K.M."/>
        </authorList>
    </citation>
    <scope>NUCLEOTIDE SEQUENCE [LARGE SCALE GENOMIC DNA]</scope>
    <source>
        <strain evidence="4 6">DRA525</strain>
    </source>
</reference>
<keyword evidence="3" id="KW-0732">Signal</keyword>
<dbReference type="AlphaFoldDB" id="A0A1L5PT69"/>
<dbReference type="InterPro" id="IPR023614">
    <property type="entry name" value="Porin_dom_sf"/>
</dbReference>
<accession>A0A1L5PT69</accession>
<dbReference type="RefSeq" id="WP_053388393.1">
    <property type="nucleotide sequence ID" value="NZ_CP018743.1"/>
</dbReference>
<evidence type="ECO:0000256" key="2">
    <source>
        <dbReference type="ARBA" id="ARBA00022448"/>
    </source>
</evidence>
<dbReference type="GO" id="GO:0015288">
    <property type="term" value="F:porin activity"/>
    <property type="evidence" value="ECO:0007669"/>
    <property type="project" value="TreeGrafter"/>
</dbReference>
<reference evidence="5 7" key="3">
    <citation type="submission" date="2018-03" db="EMBL/GenBank/DDBJ databases">
        <title>Draft genome of Pseudomonas putida strain KH-18-2.</title>
        <authorList>
            <person name="Yoshizawa S."/>
            <person name="Khan N.H."/>
            <person name="Nishimura M."/>
            <person name="Chiura H.X."/>
            <person name="Ogura Y."/>
            <person name="Hayashi T."/>
            <person name="Kogure K."/>
        </authorList>
    </citation>
    <scope>NUCLEOTIDE SEQUENCE [LARGE SCALE GENOMIC DNA]</scope>
    <source>
        <strain evidence="5 7">KH-18-2</strain>
    </source>
</reference>
<gene>
    <name evidence="5" type="ORF">BGP82_17035</name>
    <name evidence="4" type="ORF">BL240_18685</name>
</gene>
<name>A0A1L5PT69_PSEPU</name>
<dbReference type="Pfam" id="PF03573">
    <property type="entry name" value="OprD"/>
    <property type="match status" value="1"/>
</dbReference>